<dbReference type="PROSITE" id="PS00687">
    <property type="entry name" value="ALDEHYDE_DEHYDR_GLU"/>
    <property type="match status" value="1"/>
</dbReference>
<sequence length="489" mass="53292">MDFQQFGATPLEGRMWVDGSWFEHAGSHAIEVDNPASEALLGQVPAGDAAAVDAAVAAATRAQSDWARRPANERGKLLTRWAEEIDRHLEPFARLIALEQGKPLSQARGEVGACSEFLRYSAQWARRIEGDILPSDNRHEEIQIRSLPLGVVAGLTAWNYPAALATRKAGPALVAGNTFILLGHEITPFAGLYLAALSERAGFPPGVFNVVTGQGPVVGQALVEHPDTDLITMTGSTRAGRQIFRSAAEELKIVRLELGGKAPFIVMEDADVDAAVKAAVTARYTNCGQICTCSERIYLHRQIADEFIDKFIAASRALSIGNPLDDPDMGPKVSRGERDKVAAMVQRGIAQGDRVLLEGGPLDSGDYAKGYWIAPAIVETRDNRSPLIDDEVFGPVVPIQRVDDFEQALAFANDTSYGLSAYVFTRDLKRLMRLPSELRFGEIYFNRANGEQVHAYHSGWGHSGVGGEDGKYGFSAYFKKQTMYVNWGD</sequence>
<evidence type="ECO:0000256" key="4">
    <source>
        <dbReference type="RuleBase" id="RU003345"/>
    </source>
</evidence>
<dbReference type="RefSeq" id="WP_348827810.1">
    <property type="nucleotide sequence ID" value="NZ_CP098827.1"/>
</dbReference>
<organism evidence="6">
    <name type="scientific">Halomonas sp. RT37</name>
    <dbReference type="NCBI Taxonomy" id="2950872"/>
    <lineage>
        <taxon>Bacteria</taxon>
        <taxon>Pseudomonadati</taxon>
        <taxon>Pseudomonadota</taxon>
        <taxon>Gammaproteobacteria</taxon>
        <taxon>Oceanospirillales</taxon>
        <taxon>Halomonadaceae</taxon>
        <taxon>Halomonas</taxon>
    </lineage>
</organism>
<evidence type="ECO:0000256" key="1">
    <source>
        <dbReference type="ARBA" id="ARBA00009986"/>
    </source>
</evidence>
<name>A0AAU7KLM3_9GAMM</name>
<feature type="domain" description="Aldehyde dehydrogenase" evidence="5">
    <location>
        <begin position="21"/>
        <end position="482"/>
    </location>
</feature>
<dbReference type="AlphaFoldDB" id="A0AAU7KLM3"/>
<reference evidence="6" key="1">
    <citation type="submission" date="2022-06" db="EMBL/GenBank/DDBJ databases">
        <title>A novel DMS-producing enzyme.</title>
        <authorList>
            <person name="Zhang Y."/>
        </authorList>
    </citation>
    <scope>NUCLEOTIDE SEQUENCE</scope>
    <source>
        <strain evidence="6">RT37</strain>
    </source>
</reference>
<dbReference type="SUPFAM" id="SSF53720">
    <property type="entry name" value="ALDH-like"/>
    <property type="match status" value="1"/>
</dbReference>
<dbReference type="PROSITE" id="PS00070">
    <property type="entry name" value="ALDEHYDE_DEHYDR_CYS"/>
    <property type="match status" value="1"/>
</dbReference>
<dbReference type="FunFam" id="3.40.309.10:FF:000009">
    <property type="entry name" value="Aldehyde dehydrogenase A"/>
    <property type="match status" value="1"/>
</dbReference>
<evidence type="ECO:0000313" key="6">
    <source>
        <dbReference type="EMBL" id="XBO72367.1"/>
    </source>
</evidence>
<dbReference type="InterPro" id="IPR015590">
    <property type="entry name" value="Aldehyde_DH_dom"/>
</dbReference>
<evidence type="ECO:0000256" key="3">
    <source>
        <dbReference type="PROSITE-ProRule" id="PRU10007"/>
    </source>
</evidence>
<dbReference type="Gene3D" id="3.40.605.10">
    <property type="entry name" value="Aldehyde Dehydrogenase, Chain A, domain 1"/>
    <property type="match status" value="1"/>
</dbReference>
<dbReference type="InterPro" id="IPR029510">
    <property type="entry name" value="Ald_DH_CS_GLU"/>
</dbReference>
<dbReference type="InterPro" id="IPR016162">
    <property type="entry name" value="Ald_DH_N"/>
</dbReference>
<dbReference type="PANTHER" id="PTHR43353:SF5">
    <property type="entry name" value="SUCCINATE-SEMIALDEHYDE DEHYDROGENASE, MITOCHONDRIAL"/>
    <property type="match status" value="1"/>
</dbReference>
<accession>A0AAU7KLM3</accession>
<protein>
    <submittedName>
        <fullName evidence="6">Aldehyde dehydrogenase family protein</fullName>
    </submittedName>
</protein>
<dbReference type="InterPro" id="IPR016161">
    <property type="entry name" value="Ald_DH/histidinol_DH"/>
</dbReference>
<dbReference type="EMBL" id="CP098827">
    <property type="protein sequence ID" value="XBO72367.1"/>
    <property type="molecule type" value="Genomic_DNA"/>
</dbReference>
<comment type="similarity">
    <text evidence="1 4">Belongs to the aldehyde dehydrogenase family.</text>
</comment>
<dbReference type="Gene3D" id="3.40.309.10">
    <property type="entry name" value="Aldehyde Dehydrogenase, Chain A, domain 2"/>
    <property type="match status" value="1"/>
</dbReference>
<evidence type="ECO:0000259" key="5">
    <source>
        <dbReference type="Pfam" id="PF00171"/>
    </source>
</evidence>
<dbReference type="InterPro" id="IPR050740">
    <property type="entry name" value="Aldehyde_DH_Superfamily"/>
</dbReference>
<dbReference type="PANTHER" id="PTHR43353">
    <property type="entry name" value="SUCCINATE-SEMIALDEHYDE DEHYDROGENASE, MITOCHONDRIAL"/>
    <property type="match status" value="1"/>
</dbReference>
<dbReference type="InterPro" id="IPR016160">
    <property type="entry name" value="Ald_DH_CS_CYS"/>
</dbReference>
<dbReference type="InterPro" id="IPR016163">
    <property type="entry name" value="Ald_DH_C"/>
</dbReference>
<evidence type="ECO:0000256" key="2">
    <source>
        <dbReference type="ARBA" id="ARBA00023002"/>
    </source>
</evidence>
<dbReference type="GO" id="GO:0009450">
    <property type="term" value="P:gamma-aminobutyric acid catabolic process"/>
    <property type="evidence" value="ECO:0007669"/>
    <property type="project" value="TreeGrafter"/>
</dbReference>
<dbReference type="GO" id="GO:0004777">
    <property type="term" value="F:succinate-semialdehyde dehydrogenase (NAD+) activity"/>
    <property type="evidence" value="ECO:0007669"/>
    <property type="project" value="TreeGrafter"/>
</dbReference>
<dbReference type="Pfam" id="PF00171">
    <property type="entry name" value="Aldedh"/>
    <property type="match status" value="1"/>
</dbReference>
<dbReference type="FunFam" id="3.40.605.10:FF:000007">
    <property type="entry name" value="NAD/NADP-dependent betaine aldehyde dehydrogenase"/>
    <property type="match status" value="1"/>
</dbReference>
<keyword evidence="2 4" id="KW-0560">Oxidoreductase</keyword>
<proteinExistence type="inferred from homology"/>
<feature type="active site" evidence="3">
    <location>
        <position position="257"/>
    </location>
</feature>
<gene>
    <name evidence="6" type="ORF">NFG58_06575</name>
</gene>